<evidence type="ECO:0000256" key="12">
    <source>
        <dbReference type="ARBA" id="ARBA00023212"/>
    </source>
</evidence>
<proteinExistence type="inferred from homology"/>
<dbReference type="Proteomes" id="UP000694406">
    <property type="component" value="Unplaced"/>
</dbReference>
<protein>
    <recommendedName>
        <fullName evidence="5">phosphatidylinositol-3,4,5-trisphosphate 5-phosphatase</fullName>
        <ecNumber evidence="5">3.1.3.86</ecNumber>
    </recommendedName>
</protein>
<dbReference type="Pfam" id="PF00017">
    <property type="entry name" value="SH2"/>
    <property type="match status" value="1"/>
</dbReference>
<accession>A0A8C5WUR0</accession>
<dbReference type="SMART" id="SM00128">
    <property type="entry name" value="IPPc"/>
    <property type="match status" value="1"/>
</dbReference>
<organism evidence="17 18">
    <name type="scientific">Laticauda laticaudata</name>
    <name type="common">Blue-ringed sea krait</name>
    <name type="synonym">Blue-lipped sea krait</name>
    <dbReference type="NCBI Taxonomy" id="8630"/>
    <lineage>
        <taxon>Eukaryota</taxon>
        <taxon>Metazoa</taxon>
        <taxon>Chordata</taxon>
        <taxon>Craniata</taxon>
        <taxon>Vertebrata</taxon>
        <taxon>Euteleostomi</taxon>
        <taxon>Lepidosauria</taxon>
        <taxon>Squamata</taxon>
        <taxon>Bifurcata</taxon>
        <taxon>Unidentata</taxon>
        <taxon>Episquamata</taxon>
        <taxon>Toxicofera</taxon>
        <taxon>Serpentes</taxon>
        <taxon>Colubroidea</taxon>
        <taxon>Elapidae</taxon>
        <taxon>Laticaudinae</taxon>
        <taxon>Laticauda</taxon>
    </lineage>
</organism>
<keyword evidence="7" id="KW-0597">Phosphoprotein</keyword>
<sequence>MAAALAPSAAGPGSAPLCYHTDLSRAAAEELLARAGRDGSFLVRDSESVAGAFALCVLFQKHVHTYRILPDEEEFLAVQTSQGVPVRRFKTLSELIALYLQPNQGLACTLLFPVEREKEKENAEERDYSDGEDEKPPLPPRSGSTSIPGGNSPSILTTNPPAVQDRALESPTNGLSTISHEYLKGSYSLDLEAVKGGASNLPHLNKTLVTSCRRLHSEVDKVLAGLEILSKVFDQQSSPMVSRILQQTAGQTGEGQELDSLVLKLSILKDFLSNIEKKALKALQDMSSTAQPGLAQPSFRKVKSIPIQTFEVKLDLTLGDLTKIGKSQKYTLSVDVEGGKLVVLKKQKDSQEDWNTFTHERIRQLIKSQRVQNKLGIVFEKEKDKTQRKDFVFVSARKREAFCQLLQLMKNRHSSQDEPDMISVFIGTWNMGSVPLSKNISSWFASKGLGKTLDEMTVSIPHDIYVFGTQENSLGDKEWVDVTRSALKDFTEIEYRLIAMQSLWNIKIAVLVKPEHENRISHIGTSSVKTGIANTLGNKGAVGVSFMFNGTSFGFVNCHLTSGNEKTARRNQNYLDILRLLALGDKQLSSFDISLRFTHLFWFGDLNYRLDMDIQVRTTMGGELLTHSVKYIYSPAVTHPDPKIKQADTRQEHRPRPQTRSQTKTQNAT</sequence>
<dbReference type="GO" id="GO:0046856">
    <property type="term" value="P:phosphatidylinositol dephosphorylation"/>
    <property type="evidence" value="ECO:0007669"/>
    <property type="project" value="InterPro"/>
</dbReference>
<reference evidence="17" key="2">
    <citation type="submission" date="2025-09" db="UniProtKB">
        <authorList>
            <consortium name="Ensembl"/>
        </authorList>
    </citation>
    <scope>IDENTIFICATION</scope>
</reference>
<keyword evidence="9" id="KW-0391">Immunity</keyword>
<dbReference type="Gene3D" id="3.60.10.10">
    <property type="entry name" value="Endonuclease/exonuclease/phosphatase"/>
    <property type="match status" value="1"/>
</dbReference>
<dbReference type="InterPro" id="IPR036860">
    <property type="entry name" value="SH2_dom_sf"/>
</dbReference>
<evidence type="ECO:0000256" key="14">
    <source>
        <dbReference type="PROSITE-ProRule" id="PRU00191"/>
    </source>
</evidence>
<dbReference type="PANTHER" id="PTHR46051:SF2">
    <property type="entry name" value="PHOSPHATIDYLINOSITOL 3,4,5-TRISPHOSPHATE 5-PHOSPHATASE 2"/>
    <property type="match status" value="1"/>
</dbReference>
<evidence type="ECO:0000256" key="10">
    <source>
        <dbReference type="ARBA" id="ARBA00022999"/>
    </source>
</evidence>
<comment type="subcellular location">
    <subcellularLocation>
        <location evidence="2">Cytoplasm</location>
        <location evidence="2">Cytoskeleton</location>
    </subcellularLocation>
    <subcellularLocation>
        <location evidence="3">Cytoplasm</location>
        <location evidence="3">Cytosol</location>
    </subcellularLocation>
    <subcellularLocation>
        <location evidence="1">Membrane</location>
        <topology evidence="1">Peripheral membrane protein</topology>
    </subcellularLocation>
</comment>
<feature type="compositionally biased region" description="Basic and acidic residues" evidence="15">
    <location>
        <begin position="119"/>
        <end position="129"/>
    </location>
</feature>
<dbReference type="GO" id="GO:0007015">
    <property type="term" value="P:actin filament organization"/>
    <property type="evidence" value="ECO:0007669"/>
    <property type="project" value="Ensembl"/>
</dbReference>
<dbReference type="GO" id="GO:0002376">
    <property type="term" value="P:immune system process"/>
    <property type="evidence" value="ECO:0007669"/>
    <property type="project" value="UniProtKB-KW"/>
</dbReference>
<dbReference type="FunFam" id="3.30.505.10:FF:000035">
    <property type="entry name" value="phosphatidylinositol 3,4,5-trisphosphate 5-phosphatase 1"/>
    <property type="match status" value="1"/>
</dbReference>
<dbReference type="SUPFAM" id="SSF56219">
    <property type="entry name" value="DNase I-like"/>
    <property type="match status" value="1"/>
</dbReference>
<dbReference type="GO" id="GO:0043569">
    <property type="term" value="P:negative regulation of insulin-like growth factor receptor signaling pathway"/>
    <property type="evidence" value="ECO:0007669"/>
    <property type="project" value="TreeGrafter"/>
</dbReference>
<dbReference type="GO" id="GO:0034485">
    <property type="term" value="F:phosphatidylinositol-3,4,5-trisphosphate 5-phosphatase activity"/>
    <property type="evidence" value="ECO:0007669"/>
    <property type="project" value="UniProtKB-EC"/>
</dbReference>
<dbReference type="GO" id="GO:0005829">
    <property type="term" value="C:cytosol"/>
    <property type="evidence" value="ECO:0007669"/>
    <property type="project" value="UniProtKB-SubCell"/>
</dbReference>
<evidence type="ECO:0000256" key="1">
    <source>
        <dbReference type="ARBA" id="ARBA00004170"/>
    </source>
</evidence>
<dbReference type="PROSITE" id="PS50001">
    <property type="entry name" value="SH2"/>
    <property type="match status" value="1"/>
</dbReference>
<evidence type="ECO:0000256" key="5">
    <source>
        <dbReference type="ARBA" id="ARBA00012981"/>
    </source>
</evidence>
<feature type="compositionally biased region" description="Polar residues" evidence="15">
    <location>
        <begin position="142"/>
        <end position="161"/>
    </location>
</feature>
<evidence type="ECO:0000313" key="17">
    <source>
        <dbReference type="Ensembl" id="ENSLLTP00000014470.1"/>
    </source>
</evidence>
<feature type="compositionally biased region" description="Basic and acidic residues" evidence="15">
    <location>
        <begin position="640"/>
        <end position="655"/>
    </location>
</feature>
<evidence type="ECO:0000259" key="16">
    <source>
        <dbReference type="PROSITE" id="PS50001"/>
    </source>
</evidence>
<evidence type="ECO:0000256" key="2">
    <source>
        <dbReference type="ARBA" id="ARBA00004245"/>
    </source>
</evidence>
<feature type="compositionally biased region" description="Polar residues" evidence="15">
    <location>
        <begin position="658"/>
        <end position="669"/>
    </location>
</feature>
<evidence type="ECO:0000256" key="3">
    <source>
        <dbReference type="ARBA" id="ARBA00004514"/>
    </source>
</evidence>
<name>A0A8C5WUR0_LATLA</name>
<dbReference type="FunFam" id="3.60.10.10:FF:000005">
    <property type="entry name" value="phosphatidylinositol 3,4,5-trisphosphate 5-phosphatase 1"/>
    <property type="match status" value="1"/>
</dbReference>
<dbReference type="SUPFAM" id="SSF55550">
    <property type="entry name" value="SH2 domain"/>
    <property type="match status" value="1"/>
</dbReference>
<reference evidence="17" key="1">
    <citation type="submission" date="2025-08" db="UniProtKB">
        <authorList>
            <consortium name="Ensembl"/>
        </authorList>
    </citation>
    <scope>IDENTIFICATION</scope>
</reference>
<dbReference type="InterPro" id="IPR057510">
    <property type="entry name" value="C2_SHIP1-2_first"/>
</dbReference>
<dbReference type="GO" id="GO:0006897">
    <property type="term" value="P:endocytosis"/>
    <property type="evidence" value="ECO:0007669"/>
    <property type="project" value="Ensembl"/>
</dbReference>
<feature type="region of interest" description="Disordered" evidence="15">
    <location>
        <begin position="119"/>
        <end position="173"/>
    </location>
</feature>
<gene>
    <name evidence="17" type="primary">INPPL1</name>
</gene>
<evidence type="ECO:0000256" key="8">
    <source>
        <dbReference type="ARBA" id="ARBA00022801"/>
    </source>
</evidence>
<dbReference type="Ensembl" id="ENSLLTT00000015037.1">
    <property type="protein sequence ID" value="ENSLLTP00000014470.1"/>
    <property type="gene ID" value="ENSLLTG00000010936.1"/>
</dbReference>
<keyword evidence="18" id="KW-1185">Reference proteome</keyword>
<dbReference type="InterPro" id="IPR000980">
    <property type="entry name" value="SH2"/>
</dbReference>
<dbReference type="GO" id="GO:0005856">
    <property type="term" value="C:cytoskeleton"/>
    <property type="evidence" value="ECO:0007669"/>
    <property type="project" value="UniProtKB-SubCell"/>
</dbReference>
<comment type="catalytic activity">
    <reaction evidence="13">
        <text>a 1,2-diacyl-sn-glycero-3-phospho-(1D-myo-inositol-3,4,5-trisphosphate) + H2O = a 1,2-diacyl-sn-glycero-3-phospho-(1D-myo-inositol-3,4-bisphosphate) + phosphate</text>
        <dbReference type="Rhea" id="RHEA:25528"/>
        <dbReference type="ChEBI" id="CHEBI:15377"/>
        <dbReference type="ChEBI" id="CHEBI:43474"/>
        <dbReference type="ChEBI" id="CHEBI:57658"/>
        <dbReference type="ChEBI" id="CHEBI:57836"/>
        <dbReference type="EC" id="3.1.3.86"/>
    </reaction>
    <physiologicalReaction direction="left-to-right" evidence="13">
        <dbReference type="Rhea" id="RHEA:25529"/>
    </physiologicalReaction>
</comment>
<dbReference type="GO" id="GO:0050776">
    <property type="term" value="P:regulation of immune response"/>
    <property type="evidence" value="ECO:0007669"/>
    <property type="project" value="TreeGrafter"/>
</dbReference>
<dbReference type="GO" id="GO:0001958">
    <property type="term" value="P:endochondral ossification"/>
    <property type="evidence" value="ECO:0007669"/>
    <property type="project" value="Ensembl"/>
</dbReference>
<evidence type="ECO:0000256" key="6">
    <source>
        <dbReference type="ARBA" id="ARBA00022490"/>
    </source>
</evidence>
<keyword evidence="10 14" id="KW-0727">SH2 domain</keyword>
<dbReference type="GeneTree" id="ENSGT00940000156576"/>
<evidence type="ECO:0000256" key="13">
    <source>
        <dbReference type="ARBA" id="ARBA00023377"/>
    </source>
</evidence>
<dbReference type="Pfam" id="PF22669">
    <property type="entry name" value="Exo_endo_phos2"/>
    <property type="match status" value="1"/>
</dbReference>
<evidence type="ECO:0000256" key="9">
    <source>
        <dbReference type="ARBA" id="ARBA00022859"/>
    </source>
</evidence>
<dbReference type="PANTHER" id="PTHR46051">
    <property type="entry name" value="SH2 DOMAIN-CONTAINING PROTEIN"/>
    <property type="match status" value="1"/>
</dbReference>
<keyword evidence="8" id="KW-0378">Hydrolase</keyword>
<comment type="similarity">
    <text evidence="4">Belongs to the inositol 1,4,5-trisphosphate 5-phosphatase family.</text>
</comment>
<evidence type="ECO:0000313" key="18">
    <source>
        <dbReference type="Proteomes" id="UP000694406"/>
    </source>
</evidence>
<dbReference type="GO" id="GO:0016020">
    <property type="term" value="C:membrane"/>
    <property type="evidence" value="ECO:0007669"/>
    <property type="project" value="UniProtKB-SubCell"/>
</dbReference>
<dbReference type="Pfam" id="PF24150">
    <property type="entry name" value="C2_SHIP1-2_first"/>
    <property type="match status" value="1"/>
</dbReference>
<keyword evidence="12" id="KW-0206">Cytoskeleton</keyword>
<feature type="domain" description="SH2" evidence="16">
    <location>
        <begin position="18"/>
        <end position="114"/>
    </location>
</feature>
<feature type="region of interest" description="Disordered" evidence="15">
    <location>
        <begin position="638"/>
        <end position="669"/>
    </location>
</feature>
<evidence type="ECO:0000256" key="15">
    <source>
        <dbReference type="SAM" id="MobiDB-lite"/>
    </source>
</evidence>
<dbReference type="EC" id="3.1.3.86" evidence="5"/>
<keyword evidence="6" id="KW-0963">Cytoplasm</keyword>
<dbReference type="InterPro" id="IPR036691">
    <property type="entry name" value="Endo/exonu/phosph_ase_sf"/>
</dbReference>
<dbReference type="SMART" id="SM00252">
    <property type="entry name" value="SH2"/>
    <property type="match status" value="1"/>
</dbReference>
<dbReference type="Gene3D" id="3.30.505.10">
    <property type="entry name" value="SH2 domain"/>
    <property type="match status" value="1"/>
</dbReference>
<dbReference type="GO" id="GO:0042169">
    <property type="term" value="F:SH2 domain binding"/>
    <property type="evidence" value="ECO:0007669"/>
    <property type="project" value="Ensembl"/>
</dbReference>
<evidence type="ECO:0000256" key="7">
    <source>
        <dbReference type="ARBA" id="ARBA00022553"/>
    </source>
</evidence>
<evidence type="ECO:0000256" key="11">
    <source>
        <dbReference type="ARBA" id="ARBA00023136"/>
    </source>
</evidence>
<dbReference type="GO" id="GO:0004445">
    <property type="term" value="F:inositol-polyphosphate 5-phosphatase activity"/>
    <property type="evidence" value="ECO:0007669"/>
    <property type="project" value="TreeGrafter"/>
</dbReference>
<evidence type="ECO:0000256" key="4">
    <source>
        <dbReference type="ARBA" id="ARBA00008734"/>
    </source>
</evidence>
<keyword evidence="11" id="KW-0472">Membrane</keyword>
<dbReference type="AlphaFoldDB" id="A0A8C5WUR0"/>
<dbReference type="PRINTS" id="PR00401">
    <property type="entry name" value="SH2DOMAIN"/>
</dbReference>
<dbReference type="InterPro" id="IPR000300">
    <property type="entry name" value="IPPc"/>
</dbReference>
<dbReference type="GO" id="GO:0005794">
    <property type="term" value="C:Golgi apparatus"/>
    <property type="evidence" value="ECO:0007669"/>
    <property type="project" value="Ensembl"/>
</dbReference>